<reference evidence="2 3" key="1">
    <citation type="submission" date="2018-11" db="EMBL/GenBank/DDBJ databases">
        <title>Genomic Encyclopedia of Type Strains, Phase IV (KMG-IV): sequencing the most valuable type-strain genomes for metagenomic binning, comparative biology and taxonomic classification.</title>
        <authorList>
            <person name="Goeker M."/>
        </authorList>
    </citation>
    <scope>NUCLEOTIDE SEQUENCE [LARGE SCALE GENOMIC DNA]</scope>
    <source>
        <strain evidence="2 3">DSM 26537</strain>
    </source>
</reference>
<sequence length="117" mass="13389">MIEKRKSKRFPISLKLEISSLFKQDNIHVDNINEPIEVINVSKTGIGFKSKGDLPLEYYFNACIQLGGPLSKLYTVVKIVRREDRDESNLYGCEFVGMSSVLNYIFDEFEAGFLESN</sequence>
<name>A0A3N1XMI9_9FIRM</name>
<dbReference type="Gene3D" id="2.40.10.220">
    <property type="entry name" value="predicted glycosyltransferase like domains"/>
    <property type="match status" value="1"/>
</dbReference>
<accession>A0A3N1XMI9</accession>
<gene>
    <name evidence="2" type="ORF">EDD66_106105</name>
</gene>
<organism evidence="2 3">
    <name type="scientific">Mobilisporobacter senegalensis</name>
    <dbReference type="NCBI Taxonomy" id="1329262"/>
    <lineage>
        <taxon>Bacteria</taxon>
        <taxon>Bacillati</taxon>
        <taxon>Bacillota</taxon>
        <taxon>Clostridia</taxon>
        <taxon>Lachnospirales</taxon>
        <taxon>Lachnospiraceae</taxon>
        <taxon>Mobilisporobacter</taxon>
    </lineage>
</organism>
<dbReference type="Proteomes" id="UP000273083">
    <property type="component" value="Unassembled WGS sequence"/>
</dbReference>
<feature type="domain" description="PilZ" evidence="1">
    <location>
        <begin position="3"/>
        <end position="100"/>
    </location>
</feature>
<evidence type="ECO:0000313" key="2">
    <source>
        <dbReference type="EMBL" id="ROR27408.1"/>
    </source>
</evidence>
<keyword evidence="3" id="KW-1185">Reference proteome</keyword>
<dbReference type="EMBL" id="RJVG01000006">
    <property type="protein sequence ID" value="ROR27408.1"/>
    <property type="molecule type" value="Genomic_DNA"/>
</dbReference>
<protein>
    <submittedName>
        <fullName evidence="2">PilZ domain-containing protein</fullName>
    </submittedName>
</protein>
<dbReference type="Pfam" id="PF07238">
    <property type="entry name" value="PilZ"/>
    <property type="match status" value="1"/>
</dbReference>
<proteinExistence type="predicted"/>
<dbReference type="InterPro" id="IPR009875">
    <property type="entry name" value="PilZ_domain"/>
</dbReference>
<dbReference type="AlphaFoldDB" id="A0A3N1XMI9"/>
<dbReference type="GO" id="GO:0035438">
    <property type="term" value="F:cyclic-di-GMP binding"/>
    <property type="evidence" value="ECO:0007669"/>
    <property type="project" value="InterPro"/>
</dbReference>
<dbReference type="RefSeq" id="WP_123609656.1">
    <property type="nucleotide sequence ID" value="NZ_RJVG01000006.1"/>
</dbReference>
<dbReference type="SUPFAM" id="SSF141371">
    <property type="entry name" value="PilZ domain-like"/>
    <property type="match status" value="1"/>
</dbReference>
<evidence type="ECO:0000313" key="3">
    <source>
        <dbReference type="Proteomes" id="UP000273083"/>
    </source>
</evidence>
<dbReference type="OrthoDB" id="1954087at2"/>
<comment type="caution">
    <text evidence="2">The sequence shown here is derived from an EMBL/GenBank/DDBJ whole genome shotgun (WGS) entry which is preliminary data.</text>
</comment>
<evidence type="ECO:0000259" key="1">
    <source>
        <dbReference type="Pfam" id="PF07238"/>
    </source>
</evidence>